<dbReference type="PANTHER" id="PTHR37544:SF1">
    <property type="entry name" value="PHOSPHORIBOSYLAMINOIMIDAZOLE-SUCCINOCARBOXAMIDE SYNTHASE"/>
    <property type="match status" value="1"/>
</dbReference>
<feature type="compositionally biased region" description="Basic and acidic residues" evidence="1">
    <location>
        <begin position="1"/>
        <end position="12"/>
    </location>
</feature>
<feature type="transmembrane region" description="Helical" evidence="2">
    <location>
        <begin position="631"/>
        <end position="652"/>
    </location>
</feature>
<feature type="transmembrane region" description="Helical" evidence="2">
    <location>
        <begin position="443"/>
        <end position="469"/>
    </location>
</feature>
<dbReference type="OMA" id="YLPWCLR"/>
<accession>A0A1W2TIT1</accession>
<dbReference type="EMBL" id="DF977477">
    <property type="protein sequence ID" value="GAP88083.1"/>
    <property type="molecule type" value="Genomic_DNA"/>
</dbReference>
<dbReference type="PANTHER" id="PTHR37544">
    <property type="entry name" value="SPRAY-RELATED"/>
    <property type="match status" value="1"/>
</dbReference>
<feature type="transmembrane region" description="Helical" evidence="2">
    <location>
        <begin position="338"/>
        <end position="358"/>
    </location>
</feature>
<dbReference type="AlphaFoldDB" id="A0A1W2TIT1"/>
<dbReference type="STRING" id="77044.A0A1W2TIT1"/>
<keyword evidence="2" id="KW-1133">Transmembrane helix</keyword>
<organism evidence="3">
    <name type="scientific">Rosellinia necatrix</name>
    <name type="common">White root-rot fungus</name>
    <dbReference type="NCBI Taxonomy" id="77044"/>
    <lineage>
        <taxon>Eukaryota</taxon>
        <taxon>Fungi</taxon>
        <taxon>Dikarya</taxon>
        <taxon>Ascomycota</taxon>
        <taxon>Pezizomycotina</taxon>
        <taxon>Sordariomycetes</taxon>
        <taxon>Xylariomycetidae</taxon>
        <taxon>Xylariales</taxon>
        <taxon>Xylariaceae</taxon>
        <taxon>Rosellinia</taxon>
    </lineage>
</organism>
<proteinExistence type="predicted"/>
<evidence type="ECO:0000313" key="4">
    <source>
        <dbReference type="Proteomes" id="UP000054516"/>
    </source>
</evidence>
<dbReference type="OrthoDB" id="3057599at2759"/>
<feature type="transmembrane region" description="Helical" evidence="2">
    <location>
        <begin position="378"/>
        <end position="406"/>
    </location>
</feature>
<feature type="region of interest" description="Disordered" evidence="1">
    <location>
        <begin position="1"/>
        <end position="118"/>
    </location>
</feature>
<dbReference type="Proteomes" id="UP000054516">
    <property type="component" value="Unassembled WGS sequence"/>
</dbReference>
<evidence type="ECO:0000313" key="3">
    <source>
        <dbReference type="EMBL" id="GAP88083.1"/>
    </source>
</evidence>
<keyword evidence="4" id="KW-1185">Reference proteome</keyword>
<feature type="compositionally biased region" description="Polar residues" evidence="1">
    <location>
        <begin position="13"/>
        <end position="39"/>
    </location>
</feature>
<evidence type="ECO:0000256" key="1">
    <source>
        <dbReference type="SAM" id="MobiDB-lite"/>
    </source>
</evidence>
<gene>
    <name evidence="3" type="ORF">SAMD00023353_3201400</name>
</gene>
<reference evidence="3" key="1">
    <citation type="submission" date="2016-03" db="EMBL/GenBank/DDBJ databases">
        <title>Draft genome sequence of Rosellinia necatrix.</title>
        <authorList>
            <person name="Kanematsu S."/>
        </authorList>
    </citation>
    <scope>NUCLEOTIDE SEQUENCE [LARGE SCALE GENOMIC DNA]</scope>
    <source>
        <strain evidence="3">W97</strain>
    </source>
</reference>
<dbReference type="Pfam" id="PF11915">
    <property type="entry name" value="DUF3433"/>
    <property type="match status" value="2"/>
</dbReference>
<name>A0A1W2TIT1_ROSNE</name>
<feature type="compositionally biased region" description="Low complexity" evidence="1">
    <location>
        <begin position="55"/>
        <end position="64"/>
    </location>
</feature>
<evidence type="ECO:0000256" key="2">
    <source>
        <dbReference type="SAM" id="Phobius"/>
    </source>
</evidence>
<sequence>MSLGYDHVEPNQDGRNYSYNTATDQPQPTGSQATIVYNPQPSPDPRERQPGPPASSSSMSSKPYAPTPPEAPTYNSYPSEEEVYGPERYGGHDANFPEYAASTPRRTPSAPFNPAPFMMGGMQTDALVHRDFKDELTRAAGTVTPGVSDVPYIRYAIDALTRQQREEAENVYGNSAYSSIAAHQPPLGVYRPPVTARQPPIAARQPPVVVHGEDESVSEEWESPLKPLPARFPTPFITPLPTPAVEEQAPFDEEQQPARPRERTRLDEISDNFQRAKTLVEQGAAPAPASDHNPPRTVDVWRAQSDPFSRYDLEAIGYRGSTPPPLTHKPWILRPLSLALLGALCVLVIAAIILSAVYSVGRDGFTAYAGTIYGGQYFLFRVLPQLVGVFLFMYAQCVVAAVFRVFPLSAMASDDRRERRNAVFLPLYQRSFLWPQLFGPWHVWVPTLVVWLTSFTIPLLSSLYTVVLVDDVWTWSTVQGVAWTLVAIYLSLLASVVIVFVHWRHRRTGMAKAWDVRSIADIIFLLSQSNSLPQYRGLETAATRGSMEKVLDGTAERLGYWTTPEAPENAVFWSFGVPTTEEDIALEKWDKNNWAARRDGSRPVTLSDVEDQKEPWAVRHRYLPWCLRDGPLVSSVVAGTALLVALLVVSFLPATDIREGFVPHLTAAPLPGAFSPADFLYSFLPSLLGLALFLGLQTLELTLRVLAPWGELARPEGSRAETSLLLDYAACLPWQATLKAARLRHWRVALVTFLAPLSALLPVLGGGLFMALTPPSGVVRVYPNIAIFGVLLALLFLCLGALASLAPGRARLRLPHAVTCLAEVMSFCCNEQLRTDDAFDLHHHHHHYHQAGRTIVRRRDLEQALDCGLDKHRQGRWTFGAGMDNEERIGIKRHSRLTVNAAKAHHYDKHVRGKPISAPLLHGSGPLFNGQYS</sequence>
<keyword evidence="2" id="KW-0472">Membrane</keyword>
<protein>
    <submittedName>
        <fullName evidence="3">Putative phosphoribosylaminoimidazole-succinocarboxamide synthase protein</fullName>
    </submittedName>
</protein>
<feature type="transmembrane region" description="Helical" evidence="2">
    <location>
        <begin position="748"/>
        <end position="773"/>
    </location>
</feature>
<feature type="transmembrane region" description="Helical" evidence="2">
    <location>
        <begin position="785"/>
        <end position="806"/>
    </location>
</feature>
<feature type="transmembrane region" description="Helical" evidence="2">
    <location>
        <begin position="679"/>
        <end position="696"/>
    </location>
</feature>
<dbReference type="InterPro" id="IPR021840">
    <property type="entry name" value="DUF3433"/>
</dbReference>
<feature type="transmembrane region" description="Helical" evidence="2">
    <location>
        <begin position="481"/>
        <end position="503"/>
    </location>
</feature>
<keyword evidence="2" id="KW-0812">Transmembrane</keyword>